<sequence>MTDPIFYFDFGSPNAYLAWRELPAIETRTGVRFRQVPALLGGIFKATGNQSPMTAFADIPAKLAYEHREIERFVTKHRLVEFRMNPHFPVNTLMLMRGAVAAEAEGLFDRYVAAAWHYMWEDPRKMDDPRTFGAAFAEAGLPVDRIADRAQMQGTKDALMANTQTALDHGVFGLPAFIVGDELWFGKDRLGEVEDAIAALVSASQV</sequence>
<dbReference type="SUPFAM" id="SSF52833">
    <property type="entry name" value="Thioredoxin-like"/>
    <property type="match status" value="1"/>
</dbReference>
<dbReference type="GO" id="GO:0018845">
    <property type="term" value="F:2-hydroxychromene-2-carboxylate isomerase activity"/>
    <property type="evidence" value="ECO:0007669"/>
    <property type="project" value="UniProtKB-UniRule"/>
</dbReference>
<proteinExistence type="inferred from homology"/>
<evidence type="ECO:0000256" key="2">
    <source>
        <dbReference type="PIRSR" id="PIRSR006386-1"/>
    </source>
</evidence>
<dbReference type="PANTHER" id="PTHR42943:SF2">
    <property type="entry name" value="GLUTATHIONE S-TRANSFERASE KAPPA 1"/>
    <property type="match status" value="1"/>
</dbReference>
<comment type="caution">
    <text evidence="4">The sequence shown here is derived from an EMBL/GenBank/DDBJ whole genome shotgun (WGS) entry which is preliminary data.</text>
</comment>
<dbReference type="CDD" id="cd03022">
    <property type="entry name" value="DsbA_HCCA_Iso"/>
    <property type="match status" value="1"/>
</dbReference>
<dbReference type="OrthoDB" id="5244108at2"/>
<evidence type="ECO:0000313" key="4">
    <source>
        <dbReference type="EMBL" id="RJF90188.1"/>
    </source>
</evidence>
<protein>
    <recommendedName>
        <fullName evidence="1">2-hydroxychromene-2-carboxylate isomerase</fullName>
        <ecNumber evidence="1">5.99.1.4</ecNumber>
    </recommendedName>
</protein>
<evidence type="ECO:0000259" key="3">
    <source>
        <dbReference type="Pfam" id="PF01323"/>
    </source>
</evidence>
<dbReference type="GO" id="GO:0006749">
    <property type="term" value="P:glutathione metabolic process"/>
    <property type="evidence" value="ECO:0007669"/>
    <property type="project" value="TreeGrafter"/>
</dbReference>
<organism evidence="4 5">
    <name type="scientific">Sphingomonas cavernae</name>
    <dbReference type="NCBI Taxonomy" id="2320861"/>
    <lineage>
        <taxon>Bacteria</taxon>
        <taxon>Pseudomonadati</taxon>
        <taxon>Pseudomonadota</taxon>
        <taxon>Alphaproteobacteria</taxon>
        <taxon>Sphingomonadales</taxon>
        <taxon>Sphingomonadaceae</taxon>
        <taxon>Sphingomonas</taxon>
    </lineage>
</organism>
<feature type="active site" description="Nucleophile" evidence="2">
    <location>
        <position position="12"/>
    </location>
</feature>
<dbReference type="Gene3D" id="3.40.30.10">
    <property type="entry name" value="Glutaredoxin"/>
    <property type="match status" value="1"/>
</dbReference>
<comment type="similarity">
    <text evidence="1">Belongs to the GST superfamily. NadH family.</text>
</comment>
<dbReference type="InterPro" id="IPR044087">
    <property type="entry name" value="NahD-like"/>
</dbReference>
<dbReference type="InterPro" id="IPR014440">
    <property type="entry name" value="HCCAis_GSTk"/>
</dbReference>
<gene>
    <name evidence="4" type="ORF">D3876_07825</name>
</gene>
<evidence type="ECO:0000313" key="5">
    <source>
        <dbReference type="Proteomes" id="UP000286100"/>
    </source>
</evidence>
<evidence type="ECO:0000256" key="1">
    <source>
        <dbReference type="PIRNR" id="PIRNR006386"/>
    </source>
</evidence>
<dbReference type="Proteomes" id="UP000286100">
    <property type="component" value="Unassembled WGS sequence"/>
</dbReference>
<name>A0A418WJL1_9SPHN</name>
<dbReference type="InterPro" id="IPR051924">
    <property type="entry name" value="GST_Kappa/NadH"/>
</dbReference>
<dbReference type="InterPro" id="IPR036249">
    <property type="entry name" value="Thioredoxin-like_sf"/>
</dbReference>
<reference evidence="4 5" key="1">
    <citation type="submission" date="2018-09" db="EMBL/GenBank/DDBJ databases">
        <authorList>
            <person name="Zhu H."/>
        </authorList>
    </citation>
    <scope>NUCLEOTIDE SEQUENCE [LARGE SCALE GENOMIC DNA]</scope>
    <source>
        <strain evidence="4 5">K2R01-6</strain>
    </source>
</reference>
<dbReference type="GO" id="GO:1901170">
    <property type="term" value="P:naphthalene catabolic process"/>
    <property type="evidence" value="ECO:0007669"/>
    <property type="project" value="InterPro"/>
</dbReference>
<dbReference type="EC" id="5.99.1.4" evidence="1"/>
<dbReference type="EMBL" id="QYUM01000003">
    <property type="protein sequence ID" value="RJF90188.1"/>
    <property type="molecule type" value="Genomic_DNA"/>
</dbReference>
<dbReference type="InterPro" id="IPR001853">
    <property type="entry name" value="DSBA-like_thioredoxin_dom"/>
</dbReference>
<dbReference type="GO" id="GO:0004364">
    <property type="term" value="F:glutathione transferase activity"/>
    <property type="evidence" value="ECO:0007669"/>
    <property type="project" value="TreeGrafter"/>
</dbReference>
<dbReference type="AlphaFoldDB" id="A0A418WJL1"/>
<feature type="domain" description="DSBA-like thioredoxin" evidence="3">
    <location>
        <begin position="6"/>
        <end position="198"/>
    </location>
</feature>
<dbReference type="PIRSF" id="PIRSF006386">
    <property type="entry name" value="HCCAis_GSTk"/>
    <property type="match status" value="1"/>
</dbReference>
<comment type="catalytic activity">
    <reaction evidence="1">
        <text>2-hydroxychromene-2-carboxylate = (3E)-4-(2-hydroxyphenyl)-2-oxobut-3-enoate</text>
        <dbReference type="Rhea" id="RHEA:27401"/>
        <dbReference type="ChEBI" id="CHEBI:59350"/>
        <dbReference type="ChEBI" id="CHEBI:59353"/>
        <dbReference type="EC" id="5.99.1.4"/>
    </reaction>
</comment>
<accession>A0A418WJL1</accession>
<dbReference type="RefSeq" id="WP_119761184.1">
    <property type="nucleotide sequence ID" value="NZ_QYUM01000003.1"/>
</dbReference>
<dbReference type="Pfam" id="PF01323">
    <property type="entry name" value="DSBA"/>
    <property type="match status" value="1"/>
</dbReference>
<dbReference type="PANTHER" id="PTHR42943">
    <property type="entry name" value="GLUTATHIONE S-TRANSFERASE KAPPA"/>
    <property type="match status" value="1"/>
</dbReference>
<keyword evidence="5" id="KW-1185">Reference proteome</keyword>
<dbReference type="GO" id="GO:0004602">
    <property type="term" value="F:glutathione peroxidase activity"/>
    <property type="evidence" value="ECO:0007669"/>
    <property type="project" value="TreeGrafter"/>
</dbReference>
<keyword evidence="1 4" id="KW-0413">Isomerase</keyword>